<reference evidence="4" key="1">
    <citation type="submission" date="2014-05" db="EMBL/GenBank/DDBJ databases">
        <title>The transcriptome of the halophilic microalga Tetraselmis sp. GSL018 isolated from the Great Salt Lake, Utah.</title>
        <authorList>
            <person name="Jinkerson R.E."/>
            <person name="D'Adamo S."/>
            <person name="Posewitz M.C."/>
        </authorList>
    </citation>
    <scope>NUCLEOTIDE SEQUENCE</scope>
    <source>
        <strain evidence="4">GSL018</strain>
    </source>
</reference>
<dbReference type="Pfam" id="PF00069">
    <property type="entry name" value="Pkinase"/>
    <property type="match status" value="1"/>
</dbReference>
<evidence type="ECO:0000313" key="4">
    <source>
        <dbReference type="EMBL" id="JAC77017.1"/>
    </source>
</evidence>
<organism evidence="4">
    <name type="scientific">Tetraselmis sp. GSL018</name>
    <dbReference type="NCBI Taxonomy" id="582737"/>
    <lineage>
        <taxon>Eukaryota</taxon>
        <taxon>Viridiplantae</taxon>
        <taxon>Chlorophyta</taxon>
        <taxon>core chlorophytes</taxon>
        <taxon>Chlorodendrophyceae</taxon>
        <taxon>Chlorodendrales</taxon>
        <taxon>Chlorodendraceae</taxon>
        <taxon>Tetraselmis</taxon>
    </lineage>
</organism>
<dbReference type="SUPFAM" id="SSF56112">
    <property type="entry name" value="Protein kinase-like (PK-like)"/>
    <property type="match status" value="1"/>
</dbReference>
<name>A0A061RVW4_9CHLO</name>
<dbReference type="AlphaFoldDB" id="A0A061RVW4"/>
<dbReference type="InterPro" id="IPR000719">
    <property type="entry name" value="Prot_kinase_dom"/>
</dbReference>
<dbReference type="InterPro" id="IPR011009">
    <property type="entry name" value="Kinase-like_dom_sf"/>
</dbReference>
<keyword evidence="2" id="KW-0067">ATP-binding</keyword>
<dbReference type="Gene3D" id="1.10.510.10">
    <property type="entry name" value="Transferase(Phosphotransferase) domain 1"/>
    <property type="match status" value="1"/>
</dbReference>
<dbReference type="PROSITE" id="PS50011">
    <property type="entry name" value="PROTEIN_KINASE_DOM"/>
    <property type="match status" value="1"/>
</dbReference>
<gene>
    <name evidence="4" type="ORF">TSPGSL018_18686</name>
</gene>
<dbReference type="EMBL" id="GBEZ01008528">
    <property type="protein sequence ID" value="JAC77017.1"/>
    <property type="molecule type" value="Transcribed_RNA"/>
</dbReference>
<feature type="domain" description="Protein kinase" evidence="3">
    <location>
        <begin position="61"/>
        <end position="314"/>
    </location>
</feature>
<dbReference type="PANTHER" id="PTHR24347">
    <property type="entry name" value="SERINE/THREONINE-PROTEIN KINASE"/>
    <property type="match status" value="1"/>
</dbReference>
<proteinExistence type="predicted"/>
<sequence length="319" mass="35779">MPVLSISKFRIASFFSGLKKQQFRFESSECTQLPTPVPAAQGTEPELKARRKAEKLWLERFTYLRTIAAGSSCIVYGVRDRIEGKLLACKSFVNDSVDNMEVELDCLRSLNHPNIVRCVESLSCEGGVYLLTEPLYKIDLQAVLVEKGKLEESEARSVMTQLMSAVSHMHRNGVVHRNIKPSKIVLKMHNNFDSLILVGFGLAALERPEEPLTTSCGSALYVAPEVVQPNCSYDKKCDVWSIGALLFHLLTGYPPVVAKTVNELLSKIRRGKFNTSHFEWLNLSDSAKDLVSQLLTVDASQRPTVDEIIRHPWLTKTSR</sequence>
<evidence type="ECO:0000259" key="3">
    <source>
        <dbReference type="PROSITE" id="PS50011"/>
    </source>
</evidence>
<keyword evidence="4" id="KW-0808">Transferase</keyword>
<evidence type="ECO:0000256" key="1">
    <source>
        <dbReference type="ARBA" id="ARBA00022741"/>
    </source>
</evidence>
<dbReference type="GO" id="GO:0004672">
    <property type="term" value="F:protein kinase activity"/>
    <property type="evidence" value="ECO:0007669"/>
    <property type="project" value="InterPro"/>
</dbReference>
<keyword evidence="1" id="KW-0547">Nucleotide-binding</keyword>
<accession>A0A061RVW4</accession>
<keyword evidence="4" id="KW-0418">Kinase</keyword>
<dbReference type="GO" id="GO:0005524">
    <property type="term" value="F:ATP binding"/>
    <property type="evidence" value="ECO:0007669"/>
    <property type="project" value="UniProtKB-KW"/>
</dbReference>
<protein>
    <submittedName>
        <fullName evidence="4">Camk cdpk protein kinase</fullName>
    </submittedName>
</protein>
<dbReference type="FunFam" id="1.10.510.10:FF:000571">
    <property type="entry name" value="Maternal embryonic leucine zipper kinase"/>
    <property type="match status" value="1"/>
</dbReference>
<evidence type="ECO:0000256" key="2">
    <source>
        <dbReference type="ARBA" id="ARBA00022840"/>
    </source>
</evidence>